<sequence length="92" mass="10401">IIVIFFHFQDMDCLDISLIRDTRTGKHAKVPKDPRLRDTVTMGTSDTPLEDKMVSIAYGTDLVNISFLNFAANSKETAQVGNILRLNFKTRL</sequence>
<reference evidence="2" key="1">
    <citation type="journal article" date="2023" name="Mol. Biol. Evol.">
        <title>Third-Generation Sequencing Reveals the Adaptive Role of the Epigenome in Three Deep-Sea Polychaetes.</title>
        <authorList>
            <person name="Perez M."/>
            <person name="Aroh O."/>
            <person name="Sun Y."/>
            <person name="Lan Y."/>
            <person name="Juniper S.K."/>
            <person name="Young C.R."/>
            <person name="Angers B."/>
            <person name="Qian P.Y."/>
        </authorList>
    </citation>
    <scope>NUCLEOTIDE SEQUENCE</scope>
    <source>
        <strain evidence="2">P08H-3</strain>
    </source>
</reference>
<feature type="non-terminal residue" evidence="2">
    <location>
        <position position="92"/>
    </location>
</feature>
<organism evidence="2 3">
    <name type="scientific">Paralvinella palmiformis</name>
    <dbReference type="NCBI Taxonomy" id="53620"/>
    <lineage>
        <taxon>Eukaryota</taxon>
        <taxon>Metazoa</taxon>
        <taxon>Spiralia</taxon>
        <taxon>Lophotrochozoa</taxon>
        <taxon>Annelida</taxon>
        <taxon>Polychaeta</taxon>
        <taxon>Sedentaria</taxon>
        <taxon>Canalipalpata</taxon>
        <taxon>Terebellida</taxon>
        <taxon>Terebelliformia</taxon>
        <taxon>Alvinellidae</taxon>
        <taxon>Paralvinella</taxon>
    </lineage>
</organism>
<feature type="domain" description="PLC-beta PH" evidence="1">
    <location>
        <begin position="9"/>
        <end position="79"/>
    </location>
</feature>
<name>A0AAD9NDX5_9ANNE</name>
<evidence type="ECO:0000259" key="1">
    <source>
        <dbReference type="Pfam" id="PF17787"/>
    </source>
</evidence>
<protein>
    <recommendedName>
        <fullName evidence="1">PLC-beta PH domain-containing protein</fullName>
    </recommendedName>
</protein>
<dbReference type="SUPFAM" id="SSF50729">
    <property type="entry name" value="PH domain-like"/>
    <property type="match status" value="1"/>
</dbReference>
<proteinExistence type="predicted"/>
<gene>
    <name evidence="2" type="ORF">LSH36_56g06024</name>
</gene>
<comment type="caution">
    <text evidence="2">The sequence shown here is derived from an EMBL/GenBank/DDBJ whole genome shotgun (WGS) entry which is preliminary data.</text>
</comment>
<dbReference type="InterPro" id="IPR037862">
    <property type="entry name" value="PLC-beta_PH"/>
</dbReference>
<dbReference type="AlphaFoldDB" id="A0AAD9NDX5"/>
<evidence type="ECO:0000313" key="2">
    <source>
        <dbReference type="EMBL" id="KAK2165023.1"/>
    </source>
</evidence>
<dbReference type="Proteomes" id="UP001208570">
    <property type="component" value="Unassembled WGS sequence"/>
</dbReference>
<keyword evidence="3" id="KW-1185">Reference proteome</keyword>
<dbReference type="Gene3D" id="2.30.29.240">
    <property type="match status" value="1"/>
</dbReference>
<dbReference type="EMBL" id="JAODUP010000056">
    <property type="protein sequence ID" value="KAK2165023.1"/>
    <property type="molecule type" value="Genomic_DNA"/>
</dbReference>
<evidence type="ECO:0000313" key="3">
    <source>
        <dbReference type="Proteomes" id="UP001208570"/>
    </source>
</evidence>
<dbReference type="Pfam" id="PF17787">
    <property type="entry name" value="PH_14"/>
    <property type="match status" value="1"/>
</dbReference>
<accession>A0AAD9NDX5</accession>